<comment type="caution">
    <text evidence="23">The sequence shown here is derived from an EMBL/GenBank/DDBJ whole genome shotgun (WGS) entry which is preliminary data.</text>
</comment>
<dbReference type="InterPro" id="IPR059000">
    <property type="entry name" value="ATPase_P-type_domA"/>
</dbReference>
<name>A0ABT6ND34_9FIRM</name>
<feature type="transmembrane region" description="Helical" evidence="21">
    <location>
        <begin position="199"/>
        <end position="217"/>
    </location>
</feature>
<evidence type="ECO:0000256" key="16">
    <source>
        <dbReference type="ARBA" id="ARBA00023065"/>
    </source>
</evidence>
<dbReference type="NCBIfam" id="TIGR01525">
    <property type="entry name" value="ATPase-IB_hvy"/>
    <property type="match status" value="1"/>
</dbReference>
<evidence type="ECO:0000256" key="17">
    <source>
        <dbReference type="ARBA" id="ARBA00023136"/>
    </source>
</evidence>
<keyword evidence="14 21" id="KW-1133">Transmembrane helix</keyword>
<sequence length="817" mass="87988">MKTEVYDVKGMTCASCSSAVERVTGKINGVDTSNVNLSTEKLTITYNEEMVTQDNIIESIKKAGYEAKPKSLDKEITIPIEGMTCASCSAAIERKLSKQQGVSSISVNLATEVAQIKYNPDEIRLSEIKSHITKLGYTPKEIQVKRDVDEDQRRKMAEINSLKNRLKLSALFSIPLFYIAMAPMIGFPFPSAIAPMEHPLIYAVIQMLLVLPVIWAGRKFYTVGYRQIFHLSPNMDSLIAIGTSAALLYSFFSVYQIVSGDHMAVEHMYFETAGVIITLILLGKTLEAISKGKTSEAIKKLMGLTPKTAIVLINGEEIEMPVEEIEIGDIVVTRPGGKIAVDGIITEGYSTVDESMLTGESMPIDKQIDDSVFAASINKTGIIKYKANKVGNETALAQIIKLVEQAQGSKAPIARMADIISGYFVPVVFGIALISALAWMFSGQDLIFTLKVFIAVLVIACPCALGLATPTAIMVGTGKGAELGILVKSGEALETAHKIDTIIFDKTGTLTKGKPEVTDIISYENFTDDDVLSYAYSVEYGSEHPLAVAIIKKGIESNIKRSELAKFEEIPGHGIKALINNHTILLGNIKLLSSENVEFDSFATDFDRLALEGKTPMLLAVDGKLAGIIGAADVLKENSVIAIKKLHEMNIRTMMITGDHKKTAKAIADSVGIDDILAEVLPGEKASAVKKLQDEGKVVAMVGDGINDAPALAQAHIGIAIGSGTDVAMESADIVLMRNDLLDVVSAIGLSRATIRNIKQNLFWAFIYNVIGIPVAAGGLYLFGGPLLNPVIAAAAMSMSSVSVLTNALRLKTYKVK</sequence>
<evidence type="ECO:0000256" key="18">
    <source>
        <dbReference type="ARBA" id="ARBA00029719"/>
    </source>
</evidence>
<dbReference type="InterPro" id="IPR027256">
    <property type="entry name" value="P-typ_ATPase_IB"/>
</dbReference>
<evidence type="ECO:0000256" key="20">
    <source>
        <dbReference type="ARBA" id="ARBA00049289"/>
    </source>
</evidence>
<feature type="transmembrane region" description="Helical" evidence="21">
    <location>
        <begin position="238"/>
        <end position="258"/>
    </location>
</feature>
<dbReference type="Pfam" id="PF00403">
    <property type="entry name" value="HMA"/>
    <property type="match status" value="2"/>
</dbReference>
<keyword evidence="13" id="KW-1278">Translocase</keyword>
<comment type="catalytic activity">
    <reaction evidence="20">
        <text>Cu(+)(in) + ATP + H2O = Cu(+)(out) + ADP + phosphate + H(+)</text>
        <dbReference type="Rhea" id="RHEA:25792"/>
        <dbReference type="ChEBI" id="CHEBI:15377"/>
        <dbReference type="ChEBI" id="CHEBI:15378"/>
        <dbReference type="ChEBI" id="CHEBI:30616"/>
        <dbReference type="ChEBI" id="CHEBI:43474"/>
        <dbReference type="ChEBI" id="CHEBI:49552"/>
        <dbReference type="ChEBI" id="CHEBI:456216"/>
        <dbReference type="EC" id="7.2.2.8"/>
    </reaction>
</comment>
<comment type="subcellular location">
    <subcellularLocation>
        <location evidence="21">Cell membrane</location>
    </subcellularLocation>
    <subcellularLocation>
        <location evidence="1">Endomembrane system</location>
        <topology evidence="1">Multi-pass membrane protein</topology>
    </subcellularLocation>
</comment>
<dbReference type="InterPro" id="IPR023299">
    <property type="entry name" value="ATPase_P-typ_cyto_dom_N"/>
</dbReference>
<dbReference type="PROSITE" id="PS50846">
    <property type="entry name" value="HMA_2"/>
    <property type="match status" value="2"/>
</dbReference>
<dbReference type="NCBIfam" id="TIGR00003">
    <property type="entry name" value="copper ion binding protein"/>
    <property type="match status" value="2"/>
</dbReference>
<keyword evidence="21" id="KW-1003">Cell membrane</keyword>
<dbReference type="InterPro" id="IPR017969">
    <property type="entry name" value="Heavy-metal-associated_CS"/>
</dbReference>
<evidence type="ECO:0000256" key="11">
    <source>
        <dbReference type="ARBA" id="ARBA00022840"/>
    </source>
</evidence>
<dbReference type="PANTHER" id="PTHR43520">
    <property type="entry name" value="ATP7, ISOFORM B"/>
    <property type="match status" value="1"/>
</dbReference>
<evidence type="ECO:0000256" key="15">
    <source>
        <dbReference type="ARBA" id="ARBA00023008"/>
    </source>
</evidence>
<dbReference type="InterPro" id="IPR006121">
    <property type="entry name" value="HMA_dom"/>
</dbReference>
<dbReference type="Gene3D" id="2.70.150.10">
    <property type="entry name" value="Calcium-transporting ATPase, cytoplasmic transduction domain A"/>
    <property type="match status" value="1"/>
</dbReference>
<organism evidence="23 24">
    <name type="scientific">Fusibacter bizertensis</name>
    <dbReference type="NCBI Taxonomy" id="1488331"/>
    <lineage>
        <taxon>Bacteria</taxon>
        <taxon>Bacillati</taxon>
        <taxon>Bacillota</taxon>
        <taxon>Clostridia</taxon>
        <taxon>Eubacteriales</taxon>
        <taxon>Eubacteriales Family XII. Incertae Sedis</taxon>
        <taxon>Fusibacter</taxon>
    </lineage>
</organism>
<dbReference type="SFLD" id="SFLDF00027">
    <property type="entry name" value="p-type_atpase"/>
    <property type="match status" value="1"/>
</dbReference>
<keyword evidence="10" id="KW-0187">Copper transport</keyword>
<comment type="similarity">
    <text evidence="2 21">Belongs to the cation transport ATPase (P-type) (TC 3.A.3) family. Type IB subfamily.</text>
</comment>
<dbReference type="Pfam" id="PF00702">
    <property type="entry name" value="Hydrolase"/>
    <property type="match status" value="1"/>
</dbReference>
<keyword evidence="5" id="KW-0813">Transport</keyword>
<evidence type="ECO:0000256" key="7">
    <source>
        <dbReference type="ARBA" id="ARBA00022723"/>
    </source>
</evidence>
<evidence type="ECO:0000256" key="14">
    <source>
        <dbReference type="ARBA" id="ARBA00022989"/>
    </source>
</evidence>
<keyword evidence="6 21" id="KW-0812">Transmembrane</keyword>
<dbReference type="PROSITE" id="PS01047">
    <property type="entry name" value="HMA_1"/>
    <property type="match status" value="1"/>
</dbReference>
<dbReference type="SFLD" id="SFLDG00002">
    <property type="entry name" value="C1.7:_P-type_atpase_like"/>
    <property type="match status" value="1"/>
</dbReference>
<dbReference type="SUPFAM" id="SSF55008">
    <property type="entry name" value="HMA, heavy metal-associated domain"/>
    <property type="match status" value="2"/>
</dbReference>
<feature type="transmembrane region" description="Helical" evidence="21">
    <location>
        <begin position="168"/>
        <end position="187"/>
    </location>
</feature>
<dbReference type="PRINTS" id="PR00942">
    <property type="entry name" value="CUATPASEI"/>
</dbReference>
<feature type="transmembrane region" description="Helical" evidence="21">
    <location>
        <begin position="420"/>
        <end position="441"/>
    </location>
</feature>
<dbReference type="Gene3D" id="3.30.70.100">
    <property type="match status" value="2"/>
</dbReference>
<dbReference type="InterPro" id="IPR036163">
    <property type="entry name" value="HMA_dom_sf"/>
</dbReference>
<dbReference type="EC" id="7.2.2.8" evidence="3"/>
<gene>
    <name evidence="23" type="ORF">QE109_09235</name>
</gene>
<dbReference type="EMBL" id="JARYZI010000005">
    <property type="protein sequence ID" value="MDH8678330.1"/>
    <property type="molecule type" value="Genomic_DNA"/>
</dbReference>
<dbReference type="CDD" id="cd00371">
    <property type="entry name" value="HMA"/>
    <property type="match status" value="2"/>
</dbReference>
<dbReference type="RefSeq" id="WP_281094172.1">
    <property type="nucleotide sequence ID" value="NZ_JARYZI010000005.1"/>
</dbReference>
<dbReference type="InterPro" id="IPR001757">
    <property type="entry name" value="P_typ_ATPase"/>
</dbReference>
<dbReference type="PROSITE" id="PS00154">
    <property type="entry name" value="ATPASE_E1_E2"/>
    <property type="match status" value="1"/>
</dbReference>
<evidence type="ECO:0000256" key="5">
    <source>
        <dbReference type="ARBA" id="ARBA00022448"/>
    </source>
</evidence>
<reference evidence="23 24" key="1">
    <citation type="submission" date="2023-04" db="EMBL/GenBank/DDBJ databases">
        <title>Fusibacter bizertensis strain WBS, isolated from littoral bottom sediments of the Arctic seas - biochemical and genomic analysis.</title>
        <authorList>
            <person name="Brioukhanov A.L."/>
        </authorList>
    </citation>
    <scope>NUCLEOTIDE SEQUENCE [LARGE SCALE GENOMIC DNA]</scope>
    <source>
        <strain evidence="23 24">WBS</strain>
    </source>
</reference>
<dbReference type="Pfam" id="PF00122">
    <property type="entry name" value="E1-E2_ATPase"/>
    <property type="match status" value="1"/>
</dbReference>
<dbReference type="SFLD" id="SFLDS00003">
    <property type="entry name" value="Haloacid_Dehalogenase"/>
    <property type="match status" value="1"/>
</dbReference>
<evidence type="ECO:0000259" key="22">
    <source>
        <dbReference type="PROSITE" id="PS50846"/>
    </source>
</evidence>
<keyword evidence="15" id="KW-0186">Copper</keyword>
<dbReference type="SUPFAM" id="SSF81653">
    <property type="entry name" value="Calcium ATPase, transduction domain A"/>
    <property type="match status" value="1"/>
</dbReference>
<dbReference type="Proteomes" id="UP001158045">
    <property type="component" value="Unassembled WGS sequence"/>
</dbReference>
<evidence type="ECO:0000256" key="4">
    <source>
        <dbReference type="ARBA" id="ARBA00015102"/>
    </source>
</evidence>
<evidence type="ECO:0000256" key="9">
    <source>
        <dbReference type="ARBA" id="ARBA00022741"/>
    </source>
</evidence>
<evidence type="ECO:0000256" key="21">
    <source>
        <dbReference type="RuleBase" id="RU362081"/>
    </source>
</evidence>
<dbReference type="Gene3D" id="3.40.50.1000">
    <property type="entry name" value="HAD superfamily/HAD-like"/>
    <property type="match status" value="1"/>
</dbReference>
<accession>A0ABT6ND34</accession>
<dbReference type="InterPro" id="IPR044492">
    <property type="entry name" value="P_typ_ATPase_HD_dom"/>
</dbReference>
<evidence type="ECO:0000256" key="13">
    <source>
        <dbReference type="ARBA" id="ARBA00022967"/>
    </source>
</evidence>
<evidence type="ECO:0000256" key="8">
    <source>
        <dbReference type="ARBA" id="ARBA00022737"/>
    </source>
</evidence>
<dbReference type="InterPro" id="IPR023298">
    <property type="entry name" value="ATPase_P-typ_TM_dom_sf"/>
</dbReference>
<keyword evidence="11 21" id="KW-0067">ATP-binding</keyword>
<dbReference type="PRINTS" id="PR00943">
    <property type="entry name" value="CUATPASE"/>
</dbReference>
<keyword evidence="24" id="KW-1185">Reference proteome</keyword>
<evidence type="ECO:0000313" key="23">
    <source>
        <dbReference type="EMBL" id="MDH8678330.1"/>
    </source>
</evidence>
<dbReference type="NCBIfam" id="TIGR01494">
    <property type="entry name" value="ATPase_P-type"/>
    <property type="match status" value="1"/>
</dbReference>
<feature type="domain" description="HMA" evidence="22">
    <location>
        <begin position="2"/>
        <end position="68"/>
    </location>
</feature>
<evidence type="ECO:0000256" key="2">
    <source>
        <dbReference type="ARBA" id="ARBA00006024"/>
    </source>
</evidence>
<keyword evidence="9 21" id="KW-0547">Nucleotide-binding</keyword>
<dbReference type="SUPFAM" id="SSF81665">
    <property type="entry name" value="Calcium ATPase, transmembrane domain M"/>
    <property type="match status" value="1"/>
</dbReference>
<keyword evidence="17 21" id="KW-0472">Membrane</keyword>
<dbReference type="Gene3D" id="3.40.1110.10">
    <property type="entry name" value="Calcium-transporting ATPase, cytoplasmic domain N"/>
    <property type="match status" value="1"/>
</dbReference>
<keyword evidence="8" id="KW-0677">Repeat</keyword>
<evidence type="ECO:0000313" key="24">
    <source>
        <dbReference type="Proteomes" id="UP001158045"/>
    </source>
</evidence>
<feature type="transmembrane region" description="Helical" evidence="21">
    <location>
        <begin position="264"/>
        <end position="283"/>
    </location>
</feature>
<dbReference type="PRINTS" id="PR00119">
    <property type="entry name" value="CATATPASE"/>
</dbReference>
<keyword evidence="16" id="KW-0406">Ion transport</keyword>
<keyword evidence="12" id="KW-0460">Magnesium</keyword>
<dbReference type="InterPro" id="IPR036412">
    <property type="entry name" value="HAD-like_sf"/>
</dbReference>
<evidence type="ECO:0000256" key="10">
    <source>
        <dbReference type="ARBA" id="ARBA00022796"/>
    </source>
</evidence>
<dbReference type="InterPro" id="IPR006122">
    <property type="entry name" value="HMA_Cu_ion-bd"/>
</dbReference>
<evidence type="ECO:0000256" key="1">
    <source>
        <dbReference type="ARBA" id="ARBA00004127"/>
    </source>
</evidence>
<dbReference type="InterPro" id="IPR023214">
    <property type="entry name" value="HAD_sf"/>
</dbReference>
<dbReference type="InterPro" id="IPR008250">
    <property type="entry name" value="ATPase_P-typ_transduc_dom_A_sf"/>
</dbReference>
<feature type="transmembrane region" description="Helical" evidence="21">
    <location>
        <begin position="762"/>
        <end position="784"/>
    </location>
</feature>
<dbReference type="InterPro" id="IPR018303">
    <property type="entry name" value="ATPase_P-typ_P_site"/>
</dbReference>
<evidence type="ECO:0000256" key="19">
    <source>
        <dbReference type="ARBA" id="ARBA00033239"/>
    </source>
</evidence>
<keyword evidence="7 21" id="KW-0479">Metal-binding</keyword>
<protein>
    <recommendedName>
        <fullName evidence="4">Copper-exporting P-type ATPase</fullName>
        <ecNumber evidence="3">7.2.2.8</ecNumber>
    </recommendedName>
    <alternativeName>
        <fullName evidence="18">Copper-exporting P-type ATPase A</fullName>
    </alternativeName>
    <alternativeName>
        <fullName evidence="19">Cu(+)-exporting ATPase</fullName>
    </alternativeName>
</protein>
<evidence type="ECO:0000256" key="6">
    <source>
        <dbReference type="ARBA" id="ARBA00022692"/>
    </source>
</evidence>
<dbReference type="PANTHER" id="PTHR43520:SF8">
    <property type="entry name" value="P-TYPE CU(+) TRANSPORTER"/>
    <property type="match status" value="1"/>
</dbReference>
<dbReference type="NCBIfam" id="TIGR01511">
    <property type="entry name" value="ATPase-IB1_Cu"/>
    <property type="match status" value="1"/>
</dbReference>
<evidence type="ECO:0000256" key="12">
    <source>
        <dbReference type="ARBA" id="ARBA00022842"/>
    </source>
</evidence>
<proteinExistence type="inferred from homology"/>
<feature type="domain" description="HMA" evidence="22">
    <location>
        <begin position="74"/>
        <end position="140"/>
    </location>
</feature>
<dbReference type="SUPFAM" id="SSF56784">
    <property type="entry name" value="HAD-like"/>
    <property type="match status" value="1"/>
</dbReference>
<evidence type="ECO:0000256" key="3">
    <source>
        <dbReference type="ARBA" id="ARBA00012517"/>
    </source>
</evidence>
<dbReference type="CDD" id="cd02094">
    <property type="entry name" value="P-type_ATPase_Cu-like"/>
    <property type="match status" value="1"/>
</dbReference>
<feature type="transmembrane region" description="Helical" evidence="21">
    <location>
        <begin position="790"/>
        <end position="809"/>
    </location>
</feature>
<feature type="transmembrane region" description="Helical" evidence="21">
    <location>
        <begin position="447"/>
        <end position="469"/>
    </location>
</feature>